<accession>A0ACB8VJ77</accession>
<evidence type="ECO:0000313" key="1">
    <source>
        <dbReference type="EMBL" id="KAI3355661.1"/>
    </source>
</evidence>
<comment type="caution">
    <text evidence="1">The sequence shown here is derived from an EMBL/GenBank/DDBJ whole genome shotgun (WGS) entry which is preliminary data.</text>
</comment>
<protein>
    <submittedName>
        <fullName evidence="1">Uncharacterized protein</fullName>
    </submittedName>
</protein>
<reference evidence="1" key="1">
    <citation type="submission" date="2022-04" db="EMBL/GenBank/DDBJ databases">
        <title>Jade perch genome.</title>
        <authorList>
            <person name="Chao B."/>
        </authorList>
    </citation>
    <scope>NUCLEOTIDE SEQUENCE</scope>
    <source>
        <strain evidence="1">CB-2022</strain>
    </source>
</reference>
<evidence type="ECO:0000313" key="2">
    <source>
        <dbReference type="Proteomes" id="UP000831701"/>
    </source>
</evidence>
<dbReference type="Proteomes" id="UP000831701">
    <property type="component" value="Chromosome 20"/>
</dbReference>
<name>A0ACB8VJ77_9TELE</name>
<keyword evidence="2" id="KW-1185">Reference proteome</keyword>
<gene>
    <name evidence="1" type="ORF">L3Q82_004256</name>
</gene>
<sequence length="658" mass="72349">MHICGLLEVILQGSGSAPPVPPCTKVEVAVLLLGCCPPTASSTSPDVLACLLYKKRHLSTTSNSQTPNSTMAKTKELSKDTRNKIVDLHQAGKTEPAIGTAATATDTQSTNSGQPSNRDLTHTHTHRAVFLRKMAGRNDMMKDFSLSLLSRGCGRFVSSSGNSGRHDGRLDVCFTPQDLVTMETSCESETRERKQRFVRHYSQQVGQQLSTLKELTAAILSYNQFNFSRLGPPLFPPLHLSLAPNLQHHPSPSPGYTTREKPSPELFVRSNPQWLPAEGNTEQLENQPEDKEEEPGSGRRVRLDLFLQIPSTSKTSTPQKEPQPWVHYVAMTPEEPEEPQFQLRLPSPSSDEHQRLPPIADCCTVAPSRAVQAQIQQDAPPKAERVGFQPQENLNQIHQQPLILPLLLPEEISGKQRGGKKTERQHFKKDTAGKRDGGGGGGRQPSEKVSVIQLETGEEPPPPVGVLGCVAGWKGPGKQSSLAFLQNRLLDLQDPCESSNANRGVVRDLQSDKSIGCLILGPDGEIIQLSLYEGSQNPSQGEGDTQEQEGGVELNTDAPVGHIQHRQSKHKTTEGLTSVGQFAEEECSFNAEQLIDHHRSTDAWSPRSHTDSVAATKRKTKTTVAGTWKEAKKDSKHKMRMPPLREHVGKEELRGRRH</sequence>
<dbReference type="EMBL" id="CM041550">
    <property type="protein sequence ID" value="KAI3355661.1"/>
    <property type="molecule type" value="Genomic_DNA"/>
</dbReference>
<organism evidence="1 2">
    <name type="scientific">Scortum barcoo</name>
    <name type="common">barcoo grunter</name>
    <dbReference type="NCBI Taxonomy" id="214431"/>
    <lineage>
        <taxon>Eukaryota</taxon>
        <taxon>Metazoa</taxon>
        <taxon>Chordata</taxon>
        <taxon>Craniata</taxon>
        <taxon>Vertebrata</taxon>
        <taxon>Euteleostomi</taxon>
        <taxon>Actinopterygii</taxon>
        <taxon>Neopterygii</taxon>
        <taxon>Teleostei</taxon>
        <taxon>Neoteleostei</taxon>
        <taxon>Acanthomorphata</taxon>
        <taxon>Eupercaria</taxon>
        <taxon>Centrarchiformes</taxon>
        <taxon>Terapontoidei</taxon>
        <taxon>Terapontidae</taxon>
        <taxon>Scortum</taxon>
    </lineage>
</organism>
<proteinExistence type="predicted"/>